<organism evidence="7 8">
    <name type="scientific">Coptis chinensis</name>
    <dbReference type="NCBI Taxonomy" id="261450"/>
    <lineage>
        <taxon>Eukaryota</taxon>
        <taxon>Viridiplantae</taxon>
        <taxon>Streptophyta</taxon>
        <taxon>Embryophyta</taxon>
        <taxon>Tracheophyta</taxon>
        <taxon>Spermatophyta</taxon>
        <taxon>Magnoliopsida</taxon>
        <taxon>Ranunculales</taxon>
        <taxon>Ranunculaceae</taxon>
        <taxon>Coptidoideae</taxon>
        <taxon>Coptis</taxon>
    </lineage>
</organism>
<dbReference type="SUPFAM" id="SSF52540">
    <property type="entry name" value="P-loop containing nucleoside triphosphate hydrolases"/>
    <property type="match status" value="1"/>
</dbReference>
<accession>A0A835M117</accession>
<feature type="region of interest" description="Disordered" evidence="5">
    <location>
        <begin position="238"/>
        <end position="358"/>
    </location>
</feature>
<gene>
    <name evidence="7" type="ORF">IFM89_000175</name>
</gene>
<feature type="compositionally biased region" description="Basic and acidic residues" evidence="5">
    <location>
        <begin position="283"/>
        <end position="329"/>
    </location>
</feature>
<keyword evidence="4" id="KW-0067">ATP-binding</keyword>
<keyword evidence="8" id="KW-1185">Reference proteome</keyword>
<evidence type="ECO:0000313" key="7">
    <source>
        <dbReference type="EMBL" id="KAF9612427.1"/>
    </source>
</evidence>
<name>A0A835M117_9MAGN</name>
<comment type="caution">
    <text evidence="7">The sequence shown here is derived from an EMBL/GenBank/DDBJ whole genome shotgun (WGS) entry which is preliminary data.</text>
</comment>
<evidence type="ECO:0000256" key="4">
    <source>
        <dbReference type="ARBA" id="ARBA00022840"/>
    </source>
</evidence>
<keyword evidence="3" id="KW-0347">Helicase</keyword>
<proteinExistence type="predicted"/>
<dbReference type="EMBL" id="JADFTS010000003">
    <property type="protein sequence ID" value="KAF9612427.1"/>
    <property type="molecule type" value="Genomic_DNA"/>
</dbReference>
<feature type="domain" description="DNA2/NAM7 helicase-like C-terminal" evidence="6">
    <location>
        <begin position="21"/>
        <end position="206"/>
    </location>
</feature>
<dbReference type="GO" id="GO:0005524">
    <property type="term" value="F:ATP binding"/>
    <property type="evidence" value="ECO:0007669"/>
    <property type="project" value="UniProtKB-KW"/>
</dbReference>
<dbReference type="GO" id="GO:0005694">
    <property type="term" value="C:chromosome"/>
    <property type="evidence" value="ECO:0007669"/>
    <property type="project" value="UniProtKB-ARBA"/>
</dbReference>
<dbReference type="InterPro" id="IPR045055">
    <property type="entry name" value="DNA2/NAM7-like"/>
</dbReference>
<dbReference type="PANTHER" id="PTHR10887:SF495">
    <property type="entry name" value="HELICASE SENATAXIN ISOFORM X1-RELATED"/>
    <property type="match status" value="1"/>
</dbReference>
<dbReference type="PANTHER" id="PTHR10887">
    <property type="entry name" value="DNA2/NAM7 HELICASE FAMILY"/>
    <property type="match status" value="1"/>
</dbReference>
<dbReference type="OrthoDB" id="6513042at2759"/>
<dbReference type="GO" id="GO:0016787">
    <property type="term" value="F:hydrolase activity"/>
    <property type="evidence" value="ECO:0007669"/>
    <property type="project" value="UniProtKB-KW"/>
</dbReference>
<dbReference type="Gene3D" id="3.40.50.300">
    <property type="entry name" value="P-loop containing nucleotide triphosphate hydrolases"/>
    <property type="match status" value="1"/>
</dbReference>
<evidence type="ECO:0000256" key="1">
    <source>
        <dbReference type="ARBA" id="ARBA00022741"/>
    </source>
</evidence>
<keyword evidence="1" id="KW-0547">Nucleotide-binding</keyword>
<dbReference type="FunFam" id="3.40.50.300:FF:000326">
    <property type="entry name" value="P-loop containing nucleoside triphosphate hydrolase"/>
    <property type="match status" value="1"/>
</dbReference>
<dbReference type="Pfam" id="PF13087">
    <property type="entry name" value="AAA_12"/>
    <property type="match status" value="1"/>
</dbReference>
<dbReference type="AlphaFoldDB" id="A0A835M117"/>
<evidence type="ECO:0000256" key="2">
    <source>
        <dbReference type="ARBA" id="ARBA00022801"/>
    </source>
</evidence>
<dbReference type="Proteomes" id="UP000631114">
    <property type="component" value="Unassembled WGS sequence"/>
</dbReference>
<keyword evidence="2" id="KW-0378">Hydrolase</keyword>
<dbReference type="CDD" id="cd18808">
    <property type="entry name" value="SF1_C_Upf1"/>
    <property type="match status" value="1"/>
</dbReference>
<evidence type="ECO:0000256" key="3">
    <source>
        <dbReference type="ARBA" id="ARBA00022806"/>
    </source>
</evidence>
<protein>
    <recommendedName>
        <fullName evidence="6">DNA2/NAM7 helicase-like C-terminal domain-containing protein</fullName>
    </recommendedName>
</protein>
<feature type="region of interest" description="Disordered" evidence="5">
    <location>
        <begin position="468"/>
        <end position="507"/>
    </location>
</feature>
<dbReference type="InterPro" id="IPR041679">
    <property type="entry name" value="DNA2/NAM7-like_C"/>
</dbReference>
<dbReference type="GO" id="GO:0004386">
    <property type="term" value="F:helicase activity"/>
    <property type="evidence" value="ECO:0007669"/>
    <property type="project" value="UniProtKB-KW"/>
</dbReference>
<dbReference type="InterPro" id="IPR027417">
    <property type="entry name" value="P-loop_NTPase"/>
</dbReference>
<reference evidence="7 8" key="1">
    <citation type="submission" date="2020-10" db="EMBL/GenBank/DDBJ databases">
        <title>The Coptis chinensis genome and diversification of protoberbering-type alkaloids.</title>
        <authorList>
            <person name="Wang B."/>
            <person name="Shu S."/>
            <person name="Song C."/>
            <person name="Liu Y."/>
        </authorList>
    </citation>
    <scope>NUCLEOTIDE SEQUENCE [LARGE SCALE GENOMIC DNA]</scope>
    <source>
        <strain evidence="7">HL-2020</strain>
        <tissue evidence="7">Leaf</tissue>
    </source>
</reference>
<evidence type="ECO:0000256" key="5">
    <source>
        <dbReference type="SAM" id="MobiDB-lite"/>
    </source>
</evidence>
<evidence type="ECO:0000259" key="6">
    <source>
        <dbReference type="Pfam" id="PF13087"/>
    </source>
</evidence>
<dbReference type="InterPro" id="IPR047187">
    <property type="entry name" value="SF1_C_Upf1"/>
</dbReference>
<evidence type="ECO:0000313" key="8">
    <source>
        <dbReference type="Proteomes" id="UP000631114"/>
    </source>
</evidence>
<sequence length="507" mass="55846">MQEMVTEFLESGHMIDGKGCTYRMHPEICKFPSLHFYDNKLLNGDQMTSKVAPFHENKYLGPYIFFDVSDGQESHGKNSGAMSLCNESEAAAAVELLRFFSKRYPSEFVGGRIGIISPYKSQVSLLRSRFSSAFGPSVTADVEFNTVDGFQGREVDILILSTVRASDLSSSTGVNSSIIGFVADVRRMNVALTRAKLSLWILGNAKTLRTNQNWSALIKNAMERSLIKTMVRPYESMFKKSSSASRRKEESISGSDSKPSNLGEMVKDTSKYRGQTGELAKGTVERKTKNLKNDVGKDKIKLKADGRDNKSISSDVLHDEPLKENEPSKDLGPSMTTGNVLNGQGKRKEVDAKRVKMSSAVPAAKGKVVSEKSGTDTTPVHIQLEIDVSTKTINPNRSEGAAESSEQDMEKHKSAISLSCTESNHDEEVNNGFQTTNIMDTSEDLIMTRKRQRDAVDALLPSAFISTKKQENLSKSKSVKRPLSPKMAPTVGTKPPKPRNGKFLIHV</sequence>